<organism evidence="2 3">
    <name type="scientific">Olivibacter domesticus</name>
    <name type="common">Pseudosphingobacterium domesticum</name>
    <dbReference type="NCBI Taxonomy" id="407022"/>
    <lineage>
        <taxon>Bacteria</taxon>
        <taxon>Pseudomonadati</taxon>
        <taxon>Bacteroidota</taxon>
        <taxon>Sphingobacteriia</taxon>
        <taxon>Sphingobacteriales</taxon>
        <taxon>Sphingobacteriaceae</taxon>
        <taxon>Olivibacter</taxon>
    </lineage>
</organism>
<feature type="signal peptide" evidence="1">
    <location>
        <begin position="1"/>
        <end position="22"/>
    </location>
</feature>
<evidence type="ECO:0000313" key="2">
    <source>
        <dbReference type="EMBL" id="SEL46841.1"/>
    </source>
</evidence>
<dbReference type="EMBL" id="FOAF01000002">
    <property type="protein sequence ID" value="SEL46841.1"/>
    <property type="molecule type" value="Genomic_DNA"/>
</dbReference>
<dbReference type="PROSITE" id="PS51257">
    <property type="entry name" value="PROKAR_LIPOPROTEIN"/>
    <property type="match status" value="1"/>
</dbReference>
<evidence type="ECO:0000256" key="1">
    <source>
        <dbReference type="SAM" id="SignalP"/>
    </source>
</evidence>
<dbReference type="RefSeq" id="WP_162276582.1">
    <property type="nucleotide sequence ID" value="NZ_FOAF01000002.1"/>
</dbReference>
<sequence>MKKRKYLFVCIATCMLSISACSLVGLDLQEDHEHKVTTLDPHVNINALEWMKKRNSDAVYADSVFFWMLKGIAYAGLEEEYTKAGRTFLFLHNDAVLRKTNNDITNDCYFGRYKVISRDAAGNPILNVDGSPVLRSAEKWEDYSVDQVRNFLTYLIIEGEYSFENLTDFNTTVNTFLPKGAEASNPESIMTLLVRNDRDSKLRINDFLNSVRASQARTAGILSTNGPIHVVDRVIEYGTIK</sequence>
<evidence type="ECO:0000313" key="3">
    <source>
        <dbReference type="Proteomes" id="UP000199421"/>
    </source>
</evidence>
<accession>A0A1H7QFF8</accession>
<keyword evidence="1" id="KW-0732">Signal</keyword>
<feature type="chain" id="PRO_5011525379" evidence="1">
    <location>
        <begin position="23"/>
        <end position="241"/>
    </location>
</feature>
<dbReference type="Gene3D" id="2.30.180.10">
    <property type="entry name" value="FAS1 domain"/>
    <property type="match status" value="1"/>
</dbReference>
<protein>
    <submittedName>
        <fullName evidence="2">Fasciclin domain-containing protein</fullName>
    </submittedName>
</protein>
<reference evidence="3" key="1">
    <citation type="submission" date="2016-10" db="EMBL/GenBank/DDBJ databases">
        <authorList>
            <person name="Varghese N."/>
            <person name="Submissions S."/>
        </authorList>
    </citation>
    <scope>NUCLEOTIDE SEQUENCE [LARGE SCALE GENOMIC DNA]</scope>
    <source>
        <strain evidence="3">DSM 18733</strain>
    </source>
</reference>
<proteinExistence type="predicted"/>
<name>A0A1H7QFF8_OLID1</name>
<gene>
    <name evidence="2" type="ORF">SAMN05661044_02578</name>
</gene>
<dbReference type="Proteomes" id="UP000199421">
    <property type="component" value="Unassembled WGS sequence"/>
</dbReference>
<keyword evidence="3" id="KW-1185">Reference proteome</keyword>
<dbReference type="STRING" id="407022.SAMN05661044_02578"/>
<dbReference type="InterPro" id="IPR036378">
    <property type="entry name" value="FAS1_dom_sf"/>
</dbReference>
<dbReference type="SUPFAM" id="SSF82153">
    <property type="entry name" value="FAS1 domain"/>
    <property type="match status" value="1"/>
</dbReference>
<dbReference type="AlphaFoldDB" id="A0A1H7QFF8"/>